<dbReference type="Gene3D" id="2.60.40.10">
    <property type="entry name" value="Immunoglobulins"/>
    <property type="match status" value="8"/>
</dbReference>
<dbReference type="OrthoDB" id="5973232at2759"/>
<dbReference type="GO" id="GO:0007411">
    <property type="term" value="P:axon guidance"/>
    <property type="evidence" value="ECO:0007669"/>
    <property type="project" value="TreeGrafter"/>
</dbReference>
<dbReference type="CDD" id="cd00063">
    <property type="entry name" value="FN3"/>
    <property type="match status" value="3"/>
</dbReference>
<keyword evidence="3" id="KW-0732">Signal</keyword>
<feature type="domain" description="Ig-like" evidence="4">
    <location>
        <begin position="25"/>
        <end position="98"/>
    </location>
</feature>
<dbReference type="GO" id="GO:0098609">
    <property type="term" value="P:cell-cell adhesion"/>
    <property type="evidence" value="ECO:0007669"/>
    <property type="project" value="TreeGrafter"/>
</dbReference>
<evidence type="ECO:0000259" key="4">
    <source>
        <dbReference type="PROSITE" id="PS50835"/>
    </source>
</evidence>
<dbReference type="CDD" id="cd00096">
    <property type="entry name" value="Ig"/>
    <property type="match status" value="1"/>
</dbReference>
<dbReference type="InterPro" id="IPR003599">
    <property type="entry name" value="Ig_sub"/>
</dbReference>
<dbReference type="SUPFAM" id="SSF48726">
    <property type="entry name" value="Immunoglobulin"/>
    <property type="match status" value="5"/>
</dbReference>
<dbReference type="EMBL" id="HAAD01000979">
    <property type="protein sequence ID" value="CDG67211.1"/>
    <property type="molecule type" value="mRNA"/>
</dbReference>
<feature type="domain" description="Ig-like" evidence="4">
    <location>
        <begin position="107"/>
        <end position="208"/>
    </location>
</feature>
<dbReference type="Pfam" id="PF13927">
    <property type="entry name" value="Ig_3"/>
    <property type="match status" value="2"/>
</dbReference>
<evidence type="ECO:0000256" key="2">
    <source>
        <dbReference type="ARBA" id="ARBA00023157"/>
    </source>
</evidence>
<feature type="domain" description="Fibronectin type-III" evidence="5">
    <location>
        <begin position="675"/>
        <end position="763"/>
    </location>
</feature>
<dbReference type="InterPro" id="IPR013783">
    <property type="entry name" value="Ig-like_fold"/>
</dbReference>
<feature type="domain" description="Fibronectin type-III" evidence="5">
    <location>
        <begin position="581"/>
        <end position="671"/>
    </location>
</feature>
<dbReference type="InterPro" id="IPR036179">
    <property type="entry name" value="Ig-like_dom_sf"/>
</dbReference>
<protein>
    <submittedName>
        <fullName evidence="6">Roundabout homolog 2</fullName>
    </submittedName>
</protein>
<dbReference type="PROSITE" id="PS50853">
    <property type="entry name" value="FN3"/>
    <property type="match status" value="3"/>
</dbReference>
<sequence>MITWFVFLILMEATNCSNISDFDLPYFVIKPSPKLAIEFLPLMIDCLIMGNPAPTISWMKNNITIIKNNRIHILSNGSLLILKSTLMDEGLYVCSGENVHGSIQSIPPIKVLVAYIAFDFLENPTSQKKKVGESVTFNCVPPIHYPDSLIVNWFKDFNIIFPNKRVGVLLNNSLTISNIQAFDEGMYFCQITNKVAMVSRTSKKANLEVLELPTFTSQNKNISIHNGDSLLINCSAHGKPKPNITIYRVVKNKLIVLSMSEIYIAQLVSILDQGVYVCCASNEVGTTKHLIYVILYSSAVFLTHPLNLTVNIGESIILSCKVNGYPYPNIYWYYENQKLLFGNVSTPDLLYITNITKMHAGFYYCIASNLVGNITSNKGLLRVLVPPMIELEEKVYANISSLLKISCMAYGDPFVSIIWKVPFNLTLSIVFSNESASNDLFHTVSNLTIYNTSLNDSGIYKCIAKNTAGSSSKEVSVVIQGYPDPPVLNSLKAISSNSIQVSWNTTFDGYSPITLYIIEYTLNNQSWNKMSVSHNMFSVLIKNLKPYTSYYFRLKSKNFVGDSIYSHIAEMKTLEGVPDIGIYKIQSINIFSTSFKISFNLETVDSANGVILGYIVNCVSSVSKVTINTNSTSIVIEKLTPYTEYQLYIAIINKVGVGNFSYLYTAFTKIGVPDAPSNLRVVAINSTAVKLSWLPPKKMNGPIKYYEVCICYRNATMVETTKDVFILIYTLMPNSTYIAYVVAFTEAGQGNSSEKLQFQTEYQHYCVKYSSKHFFIPNSILYFYKSQICPCMEYCCHIWDESSNDALSLIDKV</sequence>
<dbReference type="InterPro" id="IPR003598">
    <property type="entry name" value="Ig_sub2"/>
</dbReference>
<evidence type="ECO:0000256" key="1">
    <source>
        <dbReference type="ARBA" id="ARBA00022737"/>
    </source>
</evidence>
<dbReference type="SMART" id="SM00409">
    <property type="entry name" value="IG"/>
    <property type="match status" value="5"/>
</dbReference>
<feature type="domain" description="Ig-like" evidence="4">
    <location>
        <begin position="298"/>
        <end position="381"/>
    </location>
</feature>
<dbReference type="SUPFAM" id="SSF49265">
    <property type="entry name" value="Fibronectin type III"/>
    <property type="match status" value="2"/>
</dbReference>
<dbReference type="Pfam" id="PF00041">
    <property type="entry name" value="fn3"/>
    <property type="match status" value="3"/>
</dbReference>
<feature type="chain" id="PRO_5004591892" evidence="3">
    <location>
        <begin position="17"/>
        <end position="813"/>
    </location>
</feature>
<dbReference type="Pfam" id="PF07679">
    <property type="entry name" value="I-set"/>
    <property type="match status" value="3"/>
</dbReference>
<evidence type="ECO:0000259" key="5">
    <source>
        <dbReference type="PROSITE" id="PS50853"/>
    </source>
</evidence>
<dbReference type="GO" id="GO:0005886">
    <property type="term" value="C:plasma membrane"/>
    <property type="evidence" value="ECO:0007669"/>
    <property type="project" value="TreeGrafter"/>
</dbReference>
<proteinExistence type="evidence at transcript level"/>
<dbReference type="SMART" id="SM00408">
    <property type="entry name" value="IGc2"/>
    <property type="match status" value="5"/>
</dbReference>
<gene>
    <name evidence="6" type="primary">ROBO2</name>
</gene>
<organism evidence="6">
    <name type="scientific">Hydra vulgaris</name>
    <name type="common">Hydra</name>
    <name type="synonym">Hydra attenuata</name>
    <dbReference type="NCBI Taxonomy" id="6087"/>
    <lineage>
        <taxon>Eukaryota</taxon>
        <taxon>Metazoa</taxon>
        <taxon>Cnidaria</taxon>
        <taxon>Hydrozoa</taxon>
        <taxon>Hydroidolina</taxon>
        <taxon>Anthoathecata</taxon>
        <taxon>Aplanulata</taxon>
        <taxon>Hydridae</taxon>
        <taxon>Hydra</taxon>
    </lineage>
</organism>
<dbReference type="PANTHER" id="PTHR44170:SF43">
    <property type="entry name" value="MYOPALLADIN"/>
    <property type="match status" value="1"/>
</dbReference>
<evidence type="ECO:0000256" key="3">
    <source>
        <dbReference type="SAM" id="SignalP"/>
    </source>
</evidence>
<dbReference type="InterPro" id="IPR007110">
    <property type="entry name" value="Ig-like_dom"/>
</dbReference>
<feature type="domain" description="Fibronectin type-III" evidence="5">
    <location>
        <begin position="485"/>
        <end position="576"/>
    </location>
</feature>
<evidence type="ECO:0000313" key="6">
    <source>
        <dbReference type="EMBL" id="CDG67211.1"/>
    </source>
</evidence>
<feature type="domain" description="Ig-like" evidence="4">
    <location>
        <begin position="386"/>
        <end position="476"/>
    </location>
</feature>
<keyword evidence="1" id="KW-0677">Repeat</keyword>
<feature type="signal peptide" evidence="3">
    <location>
        <begin position="1"/>
        <end position="16"/>
    </location>
</feature>
<dbReference type="InterPro" id="IPR013098">
    <property type="entry name" value="Ig_I-set"/>
</dbReference>
<name>T2M573_HYDVU</name>
<feature type="domain" description="Ig-like" evidence="4">
    <location>
        <begin position="213"/>
        <end position="291"/>
    </location>
</feature>
<accession>T2M573</accession>
<dbReference type="InterPro" id="IPR036116">
    <property type="entry name" value="FN3_sf"/>
</dbReference>
<dbReference type="SMART" id="SM00060">
    <property type="entry name" value="FN3"/>
    <property type="match status" value="3"/>
</dbReference>
<keyword evidence="2" id="KW-1015">Disulfide bond</keyword>
<reference evidence="6" key="1">
    <citation type="journal article" date="2013" name="Genome Biol. Evol.">
        <title>Punctuated emergences of genetic and phenotypic innovations in eumetazoan, bilaterian, euteleostome, and hominidae ancestors.</title>
        <authorList>
            <person name="Wenger Y."/>
            <person name="Galliot B."/>
        </authorList>
    </citation>
    <scope>NUCLEOTIDE SEQUENCE</scope>
    <source>
        <tissue evidence="6">Whole animals</tissue>
    </source>
</reference>
<dbReference type="PANTHER" id="PTHR44170">
    <property type="entry name" value="PROTEIN SIDEKICK"/>
    <property type="match status" value="1"/>
</dbReference>
<dbReference type="PROSITE" id="PS50835">
    <property type="entry name" value="IG_LIKE"/>
    <property type="match status" value="5"/>
</dbReference>
<dbReference type="InterPro" id="IPR003961">
    <property type="entry name" value="FN3_dom"/>
</dbReference>
<dbReference type="AlphaFoldDB" id="T2M573"/>
<dbReference type="GO" id="GO:0030424">
    <property type="term" value="C:axon"/>
    <property type="evidence" value="ECO:0007669"/>
    <property type="project" value="TreeGrafter"/>
</dbReference>